<organism evidence="2 3">
    <name type="scientific">Tuber magnatum</name>
    <name type="common">white Piedmont truffle</name>
    <dbReference type="NCBI Taxonomy" id="42249"/>
    <lineage>
        <taxon>Eukaryota</taxon>
        <taxon>Fungi</taxon>
        <taxon>Dikarya</taxon>
        <taxon>Ascomycota</taxon>
        <taxon>Pezizomycotina</taxon>
        <taxon>Pezizomycetes</taxon>
        <taxon>Pezizales</taxon>
        <taxon>Tuberaceae</taxon>
        <taxon>Tuber</taxon>
    </lineage>
</organism>
<dbReference type="AlphaFoldDB" id="A0A317SP05"/>
<comment type="caution">
    <text evidence="2">The sequence shown here is derived from an EMBL/GenBank/DDBJ whole genome shotgun (WGS) entry which is preliminary data.</text>
</comment>
<evidence type="ECO:0000313" key="2">
    <source>
        <dbReference type="EMBL" id="PWW76192.1"/>
    </source>
</evidence>
<feature type="signal peptide" evidence="1">
    <location>
        <begin position="1"/>
        <end position="19"/>
    </location>
</feature>
<name>A0A317SP05_9PEZI</name>
<evidence type="ECO:0000313" key="3">
    <source>
        <dbReference type="Proteomes" id="UP000246991"/>
    </source>
</evidence>
<protein>
    <submittedName>
        <fullName evidence="2">Uncharacterized protein</fullName>
    </submittedName>
</protein>
<gene>
    <name evidence="2" type="ORF">C7212DRAFT_343861</name>
</gene>
<keyword evidence="1" id="KW-0732">Signal</keyword>
<dbReference type="EMBL" id="PYWC01000036">
    <property type="protein sequence ID" value="PWW76192.1"/>
    <property type="molecule type" value="Genomic_DNA"/>
</dbReference>
<feature type="chain" id="PRO_5016322885" evidence="1">
    <location>
        <begin position="20"/>
        <end position="137"/>
    </location>
</feature>
<sequence>MKSIISLITLALFALTVTADSVGFTPKLRGSIARRSTPLNSIPKLFVRQSTCPPETPNVCDGQYCAQVCCGDGDGSYCLYGETCEGDGCCKIGKTCIDLGVPENRDEDDVRAAANSGGSRGTGIAAALFVGAAVAAL</sequence>
<reference evidence="2 3" key="1">
    <citation type="submission" date="2018-03" db="EMBL/GenBank/DDBJ databases">
        <title>Genomes of Pezizomycetes fungi and the evolution of truffles.</title>
        <authorList>
            <person name="Murat C."/>
            <person name="Payen T."/>
            <person name="Noel B."/>
            <person name="Kuo A."/>
            <person name="Martin F.M."/>
        </authorList>
    </citation>
    <scope>NUCLEOTIDE SEQUENCE [LARGE SCALE GENOMIC DNA]</scope>
    <source>
        <strain evidence="2">091103-1</strain>
    </source>
</reference>
<dbReference type="OrthoDB" id="10360873at2759"/>
<proteinExistence type="predicted"/>
<accession>A0A317SP05</accession>
<dbReference type="Proteomes" id="UP000246991">
    <property type="component" value="Unassembled WGS sequence"/>
</dbReference>
<evidence type="ECO:0000256" key="1">
    <source>
        <dbReference type="SAM" id="SignalP"/>
    </source>
</evidence>
<keyword evidence="3" id="KW-1185">Reference proteome</keyword>